<feature type="region of interest" description="Disordered" evidence="5">
    <location>
        <begin position="167"/>
        <end position="188"/>
    </location>
</feature>
<dbReference type="OrthoDB" id="2237564at2"/>
<dbReference type="InterPro" id="IPR005877">
    <property type="entry name" value="YSIRK_signal_dom"/>
</dbReference>
<accession>A0A081QA56</accession>
<dbReference type="Pfam" id="PF00746">
    <property type="entry name" value="Gram_pos_anchor"/>
    <property type="match status" value="1"/>
</dbReference>
<evidence type="ECO:0000256" key="3">
    <source>
        <dbReference type="ARBA" id="ARBA00022729"/>
    </source>
</evidence>
<feature type="region of interest" description="Disordered" evidence="5">
    <location>
        <begin position="1081"/>
        <end position="1101"/>
    </location>
</feature>
<dbReference type="InterPro" id="IPR011439">
    <property type="entry name" value="DUF1542"/>
</dbReference>
<name>A0A081QA56_STRMT</name>
<feature type="compositionally biased region" description="Polar residues" evidence="5">
    <location>
        <begin position="1084"/>
        <end position="1099"/>
    </location>
</feature>
<dbReference type="NCBIfam" id="TIGR01168">
    <property type="entry name" value="YSIRK_signal"/>
    <property type="match status" value="1"/>
</dbReference>
<dbReference type="AlphaFoldDB" id="A0A081QA56"/>
<feature type="domain" description="Gram-positive cocci surface proteins LPxTG" evidence="7">
    <location>
        <begin position="1229"/>
        <end position="1263"/>
    </location>
</feature>
<evidence type="ECO:0000313" key="8">
    <source>
        <dbReference type="EMBL" id="KEQ39829.1"/>
    </source>
</evidence>
<dbReference type="EMBL" id="JPFW01000008">
    <property type="protein sequence ID" value="KEQ39829.1"/>
    <property type="molecule type" value="Genomic_DNA"/>
</dbReference>
<keyword evidence="4" id="KW-0572">Peptidoglycan-anchor</keyword>
<keyword evidence="6" id="KW-0812">Transmembrane</keyword>
<dbReference type="RefSeq" id="WP_033683747.1">
    <property type="nucleotide sequence ID" value="NZ_JPFW01000008.1"/>
</dbReference>
<evidence type="ECO:0000256" key="2">
    <source>
        <dbReference type="ARBA" id="ARBA00022525"/>
    </source>
</evidence>
<dbReference type="NCBIfam" id="TIGR01167">
    <property type="entry name" value="LPXTG_anchor"/>
    <property type="match status" value="1"/>
</dbReference>
<keyword evidence="6" id="KW-0472">Membrane</keyword>
<evidence type="ECO:0000313" key="9">
    <source>
        <dbReference type="Proteomes" id="UP000028030"/>
    </source>
</evidence>
<dbReference type="Pfam" id="PF07564">
    <property type="entry name" value="DUF1542"/>
    <property type="match status" value="7"/>
</dbReference>
<feature type="region of interest" description="Disordered" evidence="5">
    <location>
        <begin position="289"/>
        <end position="337"/>
    </location>
</feature>
<feature type="compositionally biased region" description="Polar residues" evidence="5">
    <location>
        <begin position="924"/>
        <end position="939"/>
    </location>
</feature>
<sequence length="1263" mass="132989">MRKSNREVNGEKVFRYSIRKYHFGAASVAVAALMFFANGAVKADTLPVSPATANTEKVNVGVTELTEGVPPKENPIEKSKEEVVGDKTPVAQKTVDKSPLVQAISELQAAIAKVDEKSLFSLANQLTQLTDENNRLLNGENTSEEAIASQVSRVQFLTEQVRLLKSKTEDKASNKEDGSGSKAQDKKEFEVSENAVTLVNQTAEIKKSVKDDKVEDVFTNKTKLETLLKEIDKLDPEKYTEDSVKGLKEKVAKAKEVLTTANNQEEVNSVYKELVNYKNSSLRRVKTNHKPLEENTPKLDTTNGKETVGKKAQNTEPNDRNIAGHNHILNGTALPEGSGLRAAPNNTRFTYETVGADLSSLVAGEELGYGKNIIIKVKYDTKAISTRDVYITTTPNTGPRTEYTNRRSDGIGPFEGGTNIKLVGKIPNDMIGTYDLHVHVLNNKNNNSQWTTLNVPITVKPKKPTVSVADLVNAEGKKPVVTARVANTPISKVEFYLNGQKQTVVNATNGQATWTPTSALRENDRITVKNIAQGGIPPRDAYGNTFTTRETTSDMSDAVVIPKAPKTAFDLGAEKSNAKAELGRIAQAEITAINGDKSLTTTEKTAKVQEVNTKKTQGEQAIDAASVNDADKVAQAKETAKTAIEGVHTPGNLATVKSNAKAELGRIAQAEITAINGDKSLTTTEKTAKVQEVNTKKTQGEQAIDAASVNDADKVAQAKETAKTAIEGVHTPGNLATVKSNAKAELGRIAQAEITAINGDKSLTTTEKTAKVQEVNTKKTQGEQAIDAASVNDADKVAQAKETAKTAIEGVHTPGNLATVKSNAKAELGRIAQAEITAINGDKSLTTTEKTAKVQEVNTKKTQGEQAIDAASVNDADKVAQAKETAKTAIEGVHTPGNLATVKSNAKAALEEAAKAEKSEIASDNSVTSADRVTQTNAVDTKKTEAEGQITSAVDADAVAAAKTAGEAAIRGVHNNGDLESLKTAAKAALEEAAKAEKSEIASDNSVTSADRVTQTNAVDTKKTEAEGQITSAVDADAVAAAKTAGEAAIRGVHNNGDLESLKTAAKAALEEAAKAEKSEIASDNSVTSADRVTQTNAVDTKKTEAEGQITSAVDADAVAAAKTAGEAAIRGVHNNGDLESLKTAAKAELATAAAEEKAEIADDKSLTAAQRAEKEKAVDDTKAAEEAKITAADDADKVATAKTAGVAAIKAVHTAGDLNAVKNAAKALPNTGTVKSTLAIPVAITSVLLSLSLVGGRRRKEN</sequence>
<gene>
    <name evidence="8" type="ORF">SK642_1084</name>
</gene>
<dbReference type="Pfam" id="PF04650">
    <property type="entry name" value="YSIRK_signal"/>
    <property type="match status" value="1"/>
</dbReference>
<evidence type="ECO:0000259" key="7">
    <source>
        <dbReference type="PROSITE" id="PS50847"/>
    </source>
</evidence>
<evidence type="ECO:0000256" key="4">
    <source>
        <dbReference type="ARBA" id="ARBA00023088"/>
    </source>
</evidence>
<dbReference type="InterPro" id="IPR019931">
    <property type="entry name" value="LPXTG_anchor"/>
</dbReference>
<evidence type="ECO:0000256" key="5">
    <source>
        <dbReference type="SAM" id="MobiDB-lite"/>
    </source>
</evidence>
<keyword evidence="2" id="KW-0964">Secreted</keyword>
<protein>
    <submittedName>
        <fullName evidence="8">LPXTG-motif cell wall anchor domain protein</fullName>
    </submittedName>
</protein>
<organism evidence="8 9">
    <name type="scientific">Streptococcus mitis</name>
    <dbReference type="NCBI Taxonomy" id="28037"/>
    <lineage>
        <taxon>Bacteria</taxon>
        <taxon>Bacillati</taxon>
        <taxon>Bacillota</taxon>
        <taxon>Bacilli</taxon>
        <taxon>Lactobacillales</taxon>
        <taxon>Streptococcaceae</taxon>
        <taxon>Streptococcus</taxon>
        <taxon>Streptococcus mitis group</taxon>
    </lineage>
</organism>
<proteinExistence type="predicted"/>
<dbReference type="Proteomes" id="UP000028030">
    <property type="component" value="Unassembled WGS sequence"/>
</dbReference>
<keyword evidence="1" id="KW-0134">Cell wall</keyword>
<dbReference type="PROSITE" id="PS50847">
    <property type="entry name" value="GRAM_POS_ANCHORING"/>
    <property type="match status" value="1"/>
</dbReference>
<feature type="compositionally biased region" description="Polar residues" evidence="5">
    <location>
        <begin position="1004"/>
        <end position="1019"/>
    </location>
</feature>
<feature type="region of interest" description="Disordered" evidence="5">
    <location>
        <begin position="1001"/>
        <end position="1021"/>
    </location>
</feature>
<feature type="transmembrane region" description="Helical" evidence="6">
    <location>
        <begin position="21"/>
        <end position="41"/>
    </location>
</feature>
<comment type="caution">
    <text evidence="8">The sequence shown here is derived from an EMBL/GenBank/DDBJ whole genome shotgun (WGS) entry which is preliminary data.</text>
</comment>
<feature type="region of interest" description="Disordered" evidence="5">
    <location>
        <begin position="921"/>
        <end position="941"/>
    </location>
</feature>
<dbReference type="PATRIC" id="fig|28037.97.peg.1027"/>
<evidence type="ECO:0000256" key="1">
    <source>
        <dbReference type="ARBA" id="ARBA00022512"/>
    </source>
</evidence>
<evidence type="ECO:0000256" key="6">
    <source>
        <dbReference type="SAM" id="Phobius"/>
    </source>
</evidence>
<keyword evidence="6" id="KW-1133">Transmembrane helix</keyword>
<reference evidence="8 9" key="1">
    <citation type="submission" date="2014-05" db="EMBL/GenBank/DDBJ databases">
        <authorList>
            <person name="Daugherty S.C."/>
            <person name="Tallon L.J."/>
            <person name="Sadzewicz L."/>
            <person name="Kilian M."/>
            <person name="Tettelin H."/>
        </authorList>
    </citation>
    <scope>NUCLEOTIDE SEQUENCE [LARGE SCALE GENOMIC DNA]</scope>
    <source>
        <strain evidence="8 9">SK642</strain>
    </source>
</reference>
<keyword evidence="3" id="KW-0732">Signal</keyword>